<accession>A0A7L9FKE0</accession>
<gene>
    <name evidence="2" type="ORF">IG193_02085</name>
</gene>
<evidence type="ECO:0000313" key="3">
    <source>
        <dbReference type="Proteomes" id="UP000594121"/>
    </source>
</evidence>
<dbReference type="Pfam" id="PF08241">
    <property type="entry name" value="Methyltransf_11"/>
    <property type="match status" value="1"/>
</dbReference>
<keyword evidence="2" id="KW-0489">Methyltransferase</keyword>
<dbReference type="PANTHER" id="PTHR43591">
    <property type="entry name" value="METHYLTRANSFERASE"/>
    <property type="match status" value="1"/>
</dbReference>
<feature type="domain" description="Methyltransferase type 11" evidence="1">
    <location>
        <begin position="50"/>
        <end position="142"/>
    </location>
</feature>
<dbReference type="EMBL" id="CP062310">
    <property type="protein sequence ID" value="QOJ79275.1"/>
    <property type="molecule type" value="Genomic_DNA"/>
</dbReference>
<dbReference type="InterPro" id="IPR029063">
    <property type="entry name" value="SAM-dependent_MTases_sf"/>
</dbReference>
<dbReference type="GO" id="GO:0032259">
    <property type="term" value="P:methylation"/>
    <property type="evidence" value="ECO:0007669"/>
    <property type="project" value="UniProtKB-KW"/>
</dbReference>
<dbReference type="InParanoid" id="A0A7L9FKE0"/>
<evidence type="ECO:0000259" key="1">
    <source>
        <dbReference type="Pfam" id="PF08241"/>
    </source>
</evidence>
<dbReference type="GeneID" id="59148647"/>
<dbReference type="AlphaFoldDB" id="A0A7L9FKE0"/>
<keyword evidence="3" id="KW-1185">Reference proteome</keyword>
<dbReference type="RefSeq" id="WP_192819247.1">
    <property type="nucleotide sequence ID" value="NZ_CP062310.1"/>
</dbReference>
<evidence type="ECO:0000313" key="2">
    <source>
        <dbReference type="EMBL" id="QOJ79275.1"/>
    </source>
</evidence>
<dbReference type="SUPFAM" id="SSF53335">
    <property type="entry name" value="S-adenosyl-L-methionine-dependent methyltransferases"/>
    <property type="match status" value="1"/>
</dbReference>
<organism evidence="2 3">
    <name type="scientific">Infirmifilum lucidum</name>
    <dbReference type="NCBI Taxonomy" id="2776706"/>
    <lineage>
        <taxon>Archaea</taxon>
        <taxon>Thermoproteota</taxon>
        <taxon>Thermoprotei</taxon>
        <taxon>Thermofilales</taxon>
        <taxon>Thermofilaceae</taxon>
        <taxon>Infirmifilum</taxon>
    </lineage>
</organism>
<reference evidence="2 3" key="1">
    <citation type="submission" date="2020-10" db="EMBL/GenBank/DDBJ databases">
        <title>Thermofilum lucidum 3507LT sp. nov. a novel member of Thermofilaceae family isolated from Chile hot spring, and proposal of description order Thermofilales.</title>
        <authorList>
            <person name="Zayulina K.S."/>
            <person name="Elcheninov A.G."/>
            <person name="Toshchakov S.V."/>
            <person name="Kublanov I.V."/>
        </authorList>
    </citation>
    <scope>NUCLEOTIDE SEQUENCE [LARGE SCALE GENOMIC DNA]</scope>
    <source>
        <strain evidence="2 3">3507LT</strain>
    </source>
</reference>
<sequence length="268" mass="30521">MSYSPGFNVEEIVKRLGDDKALWSFYLEYSRRIYVVNLAKRFCPGRRVVDLGAQPFILSCMLRALGYDVTAVDVEPEKYESMAKACGVEVVKSDLERAIDLPSESFDCAVFSEVLEHLNPYYAPKTLCEIGRVLRTGGVLILTTPNVASLFRRLKALIGRNPIYRYHVHEYTMDEVQQLLIESGFEVVFKEYTPVNDLSFIDCSEEEYKSLRSYVDLLKAAIKRPSKIRVLRAAAYPVVRMVPSLRMLMALVGRKAPRACKAVVERWG</sequence>
<keyword evidence="2" id="KW-0808">Transferase</keyword>
<dbReference type="Proteomes" id="UP000594121">
    <property type="component" value="Chromosome"/>
</dbReference>
<dbReference type="InterPro" id="IPR013216">
    <property type="entry name" value="Methyltransf_11"/>
</dbReference>
<dbReference type="PANTHER" id="PTHR43591:SF108">
    <property type="entry name" value="S-ADENOSYL-L-METHIONINE-DEPENDENT METHYLTRANSFERASE"/>
    <property type="match status" value="1"/>
</dbReference>
<dbReference type="CDD" id="cd02440">
    <property type="entry name" value="AdoMet_MTases"/>
    <property type="match status" value="1"/>
</dbReference>
<dbReference type="KEGG" id="thel:IG193_02085"/>
<dbReference type="GO" id="GO:0008168">
    <property type="term" value="F:methyltransferase activity"/>
    <property type="evidence" value="ECO:0007669"/>
    <property type="project" value="UniProtKB-KW"/>
</dbReference>
<name>A0A7L9FKE0_9CREN</name>
<dbReference type="Gene3D" id="3.40.50.150">
    <property type="entry name" value="Vaccinia Virus protein VP39"/>
    <property type="match status" value="1"/>
</dbReference>
<protein>
    <submittedName>
        <fullName evidence="2">Class I SAM-dependent methyltransferase</fullName>
    </submittedName>
</protein>
<proteinExistence type="predicted"/>